<dbReference type="Proteomes" id="UP000050761">
    <property type="component" value="Unassembled WGS sequence"/>
</dbReference>
<protein>
    <recommendedName>
        <fullName evidence="3">Elongin-C</fullName>
    </recommendedName>
</protein>
<evidence type="ECO:0000256" key="4">
    <source>
        <dbReference type="ARBA" id="ARBA00023242"/>
    </source>
</evidence>
<sequence length="112" mass="12536">MNNQNEFYGGCEGPDAPYVKLVSCDGHEFFIKKELAMTSSTIKAMLSGPGQFSETESNEVHFKEIPSHVLHKVCQYFIYKAHYTSSPTEIPELNITPDIALEVLMAANFLDC</sequence>
<dbReference type="InterPro" id="IPR016073">
    <property type="entry name" value="Skp1_comp_POZ"/>
</dbReference>
<evidence type="ECO:0000313" key="8">
    <source>
        <dbReference type="WBParaSite" id="HPBE_0000101901-mRNA-1"/>
    </source>
</evidence>
<evidence type="ECO:0000256" key="3">
    <source>
        <dbReference type="ARBA" id="ARBA00021347"/>
    </source>
</evidence>
<dbReference type="Gene3D" id="3.30.710.10">
    <property type="entry name" value="Potassium Channel Kv1.1, Chain A"/>
    <property type="match status" value="1"/>
</dbReference>
<feature type="domain" description="SKP1 component POZ" evidence="5">
    <location>
        <begin position="18"/>
        <end position="78"/>
    </location>
</feature>
<accession>A0A3P7WPI2</accession>
<dbReference type="GO" id="GO:0005634">
    <property type="term" value="C:nucleus"/>
    <property type="evidence" value="ECO:0007669"/>
    <property type="project" value="UniProtKB-SubCell"/>
</dbReference>
<dbReference type="OrthoDB" id="249087at2759"/>
<comment type="subcellular location">
    <subcellularLocation>
        <location evidence="1">Nucleus</location>
    </subcellularLocation>
</comment>
<name>A0A183F4C7_HELPZ</name>
<dbReference type="PANTHER" id="PTHR20648">
    <property type="entry name" value="ELONGIN-C"/>
    <property type="match status" value="1"/>
</dbReference>
<evidence type="ECO:0000313" key="6">
    <source>
        <dbReference type="EMBL" id="VDO19402.1"/>
    </source>
</evidence>
<dbReference type="FunFam" id="3.30.710.10:FF:000035">
    <property type="entry name" value="Elongin C transcription elongation factor"/>
    <property type="match status" value="1"/>
</dbReference>
<dbReference type="SUPFAM" id="SSF54695">
    <property type="entry name" value="POZ domain"/>
    <property type="match status" value="1"/>
</dbReference>
<reference evidence="6 7" key="1">
    <citation type="submission" date="2018-11" db="EMBL/GenBank/DDBJ databases">
        <authorList>
            <consortium name="Pathogen Informatics"/>
        </authorList>
    </citation>
    <scope>NUCLEOTIDE SEQUENCE [LARGE SCALE GENOMIC DNA]</scope>
</reference>
<evidence type="ECO:0000313" key="7">
    <source>
        <dbReference type="Proteomes" id="UP000050761"/>
    </source>
</evidence>
<evidence type="ECO:0000259" key="5">
    <source>
        <dbReference type="Pfam" id="PF03931"/>
    </source>
</evidence>
<organism evidence="7 8">
    <name type="scientific">Heligmosomoides polygyrus</name>
    <name type="common">Parasitic roundworm</name>
    <dbReference type="NCBI Taxonomy" id="6339"/>
    <lineage>
        <taxon>Eukaryota</taxon>
        <taxon>Metazoa</taxon>
        <taxon>Ecdysozoa</taxon>
        <taxon>Nematoda</taxon>
        <taxon>Chromadorea</taxon>
        <taxon>Rhabditida</taxon>
        <taxon>Rhabditina</taxon>
        <taxon>Rhabditomorpha</taxon>
        <taxon>Strongyloidea</taxon>
        <taxon>Heligmosomidae</taxon>
        <taxon>Heligmosomoides</taxon>
    </lineage>
</organism>
<keyword evidence="4" id="KW-0539">Nucleus</keyword>
<dbReference type="InterPro" id="IPR011333">
    <property type="entry name" value="SKP1/BTB/POZ_sf"/>
</dbReference>
<keyword evidence="7" id="KW-1185">Reference proteome</keyword>
<evidence type="ECO:0000256" key="2">
    <source>
        <dbReference type="ARBA" id="ARBA00009993"/>
    </source>
</evidence>
<dbReference type="EMBL" id="UZAH01000959">
    <property type="protein sequence ID" value="VDO19402.1"/>
    <property type="molecule type" value="Genomic_DNA"/>
</dbReference>
<dbReference type="InterPro" id="IPR001232">
    <property type="entry name" value="SKP1-like"/>
</dbReference>
<comment type="similarity">
    <text evidence="2">Belongs to the SKP1 family.</text>
</comment>
<evidence type="ECO:0000256" key="1">
    <source>
        <dbReference type="ARBA" id="ARBA00004123"/>
    </source>
</evidence>
<dbReference type="CDD" id="cd18321">
    <property type="entry name" value="BTB_POZ_EloC"/>
    <property type="match status" value="1"/>
</dbReference>
<reference evidence="8" key="2">
    <citation type="submission" date="2019-09" db="UniProtKB">
        <authorList>
            <consortium name="WormBaseParasite"/>
        </authorList>
    </citation>
    <scope>IDENTIFICATION</scope>
</reference>
<gene>
    <name evidence="6" type="ORF">HPBE_LOCUS1020</name>
</gene>
<proteinExistence type="inferred from homology"/>
<dbReference type="SMART" id="SM00512">
    <property type="entry name" value="Skp1"/>
    <property type="match status" value="1"/>
</dbReference>
<dbReference type="GO" id="GO:0006511">
    <property type="term" value="P:ubiquitin-dependent protein catabolic process"/>
    <property type="evidence" value="ECO:0007669"/>
    <property type="project" value="InterPro"/>
</dbReference>
<dbReference type="InterPro" id="IPR039948">
    <property type="entry name" value="ELC1"/>
</dbReference>
<dbReference type="Pfam" id="PF03931">
    <property type="entry name" value="Skp1_POZ"/>
    <property type="match status" value="1"/>
</dbReference>
<dbReference type="AlphaFoldDB" id="A0A183F4C7"/>
<dbReference type="WBParaSite" id="HPBE_0000101901-mRNA-1">
    <property type="protein sequence ID" value="HPBE_0000101901-mRNA-1"/>
    <property type="gene ID" value="HPBE_0000101901"/>
</dbReference>
<accession>A0A183F4C7</accession>